<dbReference type="EMBL" id="JAUTXU010000013">
    <property type="protein sequence ID" value="KAK3722491.1"/>
    <property type="molecule type" value="Genomic_DNA"/>
</dbReference>
<comment type="caution">
    <text evidence="1">The sequence shown here is derived from an EMBL/GenBank/DDBJ whole genome shotgun (WGS) entry which is preliminary data.</text>
</comment>
<protein>
    <submittedName>
        <fullName evidence="1">Uncharacterized protein</fullName>
    </submittedName>
</protein>
<gene>
    <name evidence="1" type="ORF">LTR37_002483</name>
</gene>
<name>A0ACC3NSY9_9PEZI</name>
<dbReference type="Proteomes" id="UP001281147">
    <property type="component" value="Unassembled WGS sequence"/>
</dbReference>
<keyword evidence="2" id="KW-1185">Reference proteome</keyword>
<proteinExistence type="predicted"/>
<evidence type="ECO:0000313" key="2">
    <source>
        <dbReference type="Proteomes" id="UP001281147"/>
    </source>
</evidence>
<organism evidence="1 2">
    <name type="scientific">Vermiconidia calcicola</name>
    <dbReference type="NCBI Taxonomy" id="1690605"/>
    <lineage>
        <taxon>Eukaryota</taxon>
        <taxon>Fungi</taxon>
        <taxon>Dikarya</taxon>
        <taxon>Ascomycota</taxon>
        <taxon>Pezizomycotina</taxon>
        <taxon>Dothideomycetes</taxon>
        <taxon>Dothideomycetidae</taxon>
        <taxon>Mycosphaerellales</taxon>
        <taxon>Extremaceae</taxon>
        <taxon>Vermiconidia</taxon>
    </lineage>
</organism>
<reference evidence="1" key="1">
    <citation type="submission" date="2023-07" db="EMBL/GenBank/DDBJ databases">
        <title>Black Yeasts Isolated from many extreme environments.</title>
        <authorList>
            <person name="Coleine C."/>
            <person name="Stajich J.E."/>
            <person name="Selbmann L."/>
        </authorList>
    </citation>
    <scope>NUCLEOTIDE SEQUENCE</scope>
    <source>
        <strain evidence="1">CCFEE 5714</strain>
    </source>
</reference>
<accession>A0ACC3NSY9</accession>
<sequence length="401" mass="44940">MDQDEGKAALVKAAEEFLAAAKSFDGDQLARMSLTKQADNLRYLSEDAFGTIYRQWDSIHLTAALDVLVSTGVLQKIPNEGNIGAKELAEAVDLDESVVQRTMRVICAQGIGLEPMPDVYAHNDKSLAYTTGPSKWFFKCLIDQDFAFKQLPRYLQTHSKEDLLDRKKSPYAFAHKMEGKTYYEVISADPDRLEMFNQTLVQMDEAMPVLGMFPFSSLQSQVEAEPDRPFIVDIGGGFGRVLKSIQQEAPAGFGADMILQDRPDVIDAIPQDSIPNVTKMTHDFFTPQPVKNAHLYLLRRILHDFYEPDCIEIVKNIASSMGPTSRLLIGDFVVPEKTHIGDDFMIYWMDFSMMMLTGKEKTAKQFEMILDAGGLELVQIHPFAFGSQSIVEAKLKSNGDK</sequence>
<evidence type="ECO:0000313" key="1">
    <source>
        <dbReference type="EMBL" id="KAK3722491.1"/>
    </source>
</evidence>